<comment type="caution">
    <text evidence="7">The sequence shown here is derived from an EMBL/GenBank/DDBJ whole genome shotgun (WGS) entry which is preliminary data.</text>
</comment>
<evidence type="ECO:0000313" key="8">
    <source>
        <dbReference type="Proteomes" id="UP001424441"/>
    </source>
</evidence>
<dbReference type="InterPro" id="IPR050109">
    <property type="entry name" value="HTH-type_TetR-like_transc_reg"/>
</dbReference>
<evidence type="ECO:0000256" key="3">
    <source>
        <dbReference type="ARBA" id="ARBA00023163"/>
    </source>
</evidence>
<sequence>MSEKDSTLPSSPTGPKLKNNKGARGLSREAIAEEALALMEEGGDSGFTIRKLAARMGYDPMSILYHFKSKDGVLRAMADRMEGQIRPAPPDRPWRGRMRHLADQYRSLALRYPNSFWLMQKFLHTGHADFLHMEMVHGALTEAGINERDIPALCLGWYGCITGLAVGETGGLIRPAEAVDMAEVADLPEKTYPLLKKAMPLYNDLAPSTVFSLSVEVFLDGIRERSKLQGD</sequence>
<dbReference type="EMBL" id="BAAADE010000008">
    <property type="protein sequence ID" value="GAA0611456.1"/>
    <property type="molecule type" value="Genomic_DNA"/>
</dbReference>
<protein>
    <recommendedName>
        <fullName evidence="6">HTH tetR-type domain-containing protein</fullName>
    </recommendedName>
</protein>
<evidence type="ECO:0000259" key="6">
    <source>
        <dbReference type="PROSITE" id="PS50977"/>
    </source>
</evidence>
<proteinExistence type="predicted"/>
<name>A0ABN1GH70_9HYPH</name>
<feature type="region of interest" description="Disordered" evidence="5">
    <location>
        <begin position="1"/>
        <end position="25"/>
    </location>
</feature>
<evidence type="ECO:0000256" key="1">
    <source>
        <dbReference type="ARBA" id="ARBA00023015"/>
    </source>
</evidence>
<evidence type="ECO:0000256" key="5">
    <source>
        <dbReference type="SAM" id="MobiDB-lite"/>
    </source>
</evidence>
<dbReference type="PROSITE" id="PS50977">
    <property type="entry name" value="HTH_TETR_2"/>
    <property type="match status" value="1"/>
</dbReference>
<dbReference type="Proteomes" id="UP001424441">
    <property type="component" value="Unassembled WGS sequence"/>
</dbReference>
<gene>
    <name evidence="7" type="ORF">GCM10008943_28740</name>
</gene>
<keyword evidence="8" id="KW-1185">Reference proteome</keyword>
<reference evidence="7 8" key="1">
    <citation type="journal article" date="2019" name="Int. J. Syst. Evol. Microbiol.">
        <title>The Global Catalogue of Microorganisms (GCM) 10K type strain sequencing project: providing services to taxonomists for standard genome sequencing and annotation.</title>
        <authorList>
            <consortium name="The Broad Institute Genomics Platform"/>
            <consortium name="The Broad Institute Genome Sequencing Center for Infectious Disease"/>
            <person name="Wu L."/>
            <person name="Ma J."/>
        </authorList>
    </citation>
    <scope>NUCLEOTIDE SEQUENCE [LARGE SCALE GENOMIC DNA]</scope>
    <source>
        <strain evidence="7 8">JCM 15115</strain>
    </source>
</reference>
<evidence type="ECO:0000256" key="2">
    <source>
        <dbReference type="ARBA" id="ARBA00023125"/>
    </source>
</evidence>
<dbReference type="PANTHER" id="PTHR30055:SF234">
    <property type="entry name" value="HTH-TYPE TRANSCRIPTIONAL REGULATOR BETI"/>
    <property type="match status" value="1"/>
</dbReference>
<feature type="domain" description="HTH tetR-type" evidence="6">
    <location>
        <begin position="25"/>
        <end position="85"/>
    </location>
</feature>
<accession>A0ABN1GH70</accession>
<dbReference type="Gene3D" id="1.10.357.10">
    <property type="entry name" value="Tetracycline Repressor, domain 2"/>
    <property type="match status" value="1"/>
</dbReference>
<dbReference type="Pfam" id="PF02909">
    <property type="entry name" value="TetR_C_1"/>
    <property type="match status" value="1"/>
</dbReference>
<evidence type="ECO:0000313" key="7">
    <source>
        <dbReference type="EMBL" id="GAA0611456.1"/>
    </source>
</evidence>
<evidence type="ECO:0000256" key="4">
    <source>
        <dbReference type="PROSITE-ProRule" id="PRU00335"/>
    </source>
</evidence>
<feature type="DNA-binding region" description="H-T-H motif" evidence="4">
    <location>
        <begin position="48"/>
        <end position="67"/>
    </location>
</feature>
<keyword evidence="2 4" id="KW-0238">DNA-binding</keyword>
<dbReference type="PANTHER" id="PTHR30055">
    <property type="entry name" value="HTH-TYPE TRANSCRIPTIONAL REGULATOR RUTR"/>
    <property type="match status" value="1"/>
</dbReference>
<dbReference type="InterPro" id="IPR036271">
    <property type="entry name" value="Tet_transcr_reg_TetR-rel_C_sf"/>
</dbReference>
<dbReference type="Pfam" id="PF00440">
    <property type="entry name" value="TetR_N"/>
    <property type="match status" value="1"/>
</dbReference>
<keyword evidence="3" id="KW-0804">Transcription</keyword>
<dbReference type="InterPro" id="IPR001647">
    <property type="entry name" value="HTH_TetR"/>
</dbReference>
<dbReference type="SUPFAM" id="SSF46689">
    <property type="entry name" value="Homeodomain-like"/>
    <property type="match status" value="1"/>
</dbReference>
<dbReference type="InterPro" id="IPR009057">
    <property type="entry name" value="Homeodomain-like_sf"/>
</dbReference>
<dbReference type="InterPro" id="IPR004111">
    <property type="entry name" value="Repressor_TetR_C"/>
</dbReference>
<keyword evidence="1" id="KW-0805">Transcription regulation</keyword>
<organism evidence="7 8">
    <name type="scientific">Paenochrobactrum glaciei</name>
    <dbReference type="NCBI Taxonomy" id="486407"/>
    <lineage>
        <taxon>Bacteria</taxon>
        <taxon>Pseudomonadati</taxon>
        <taxon>Pseudomonadota</taxon>
        <taxon>Alphaproteobacteria</taxon>
        <taxon>Hyphomicrobiales</taxon>
        <taxon>Brucellaceae</taxon>
        <taxon>Paenochrobactrum</taxon>
    </lineage>
</organism>
<dbReference type="SUPFAM" id="SSF48498">
    <property type="entry name" value="Tetracyclin repressor-like, C-terminal domain"/>
    <property type="match status" value="1"/>
</dbReference>